<dbReference type="AlphaFoldDB" id="A0A180GTF2"/>
<reference evidence="2" key="2">
    <citation type="submission" date="2016-05" db="EMBL/GenBank/DDBJ databases">
        <title>Comparative analysis highlights variable genome content of wheat rusts and divergence of the mating loci.</title>
        <authorList>
            <person name="Cuomo C.A."/>
            <person name="Bakkeren G."/>
            <person name="Szabo L."/>
            <person name="Khalil H."/>
            <person name="Joly D."/>
            <person name="Goldberg J."/>
            <person name="Young S."/>
            <person name="Zeng Q."/>
            <person name="Fellers J."/>
        </authorList>
    </citation>
    <scope>NUCLEOTIDE SEQUENCE [LARGE SCALE GENOMIC DNA]</scope>
    <source>
        <strain evidence="2">1-1 BBBD Race 1</strain>
    </source>
</reference>
<protein>
    <recommendedName>
        <fullName evidence="5">Secreted protein</fullName>
    </recommendedName>
</protein>
<dbReference type="EnsemblFungi" id="PTTG_26682-t43_1">
    <property type="protein sequence ID" value="PTTG_26682-t43_1-p1"/>
    <property type="gene ID" value="PTTG_26682"/>
</dbReference>
<keyword evidence="4" id="KW-1185">Reference proteome</keyword>
<evidence type="ECO:0000313" key="3">
    <source>
        <dbReference type="EnsemblFungi" id="PTTG_26682-t43_1-p1"/>
    </source>
</evidence>
<reference evidence="3" key="4">
    <citation type="submission" date="2025-05" db="UniProtKB">
        <authorList>
            <consortium name="EnsemblFungi"/>
        </authorList>
    </citation>
    <scope>IDENTIFICATION</scope>
    <source>
        <strain evidence="3">isolate 1-1 / race 1 (BBBD)</strain>
    </source>
</reference>
<name>A0A180GTF2_PUCT1</name>
<dbReference type="EMBL" id="ADAS02000030">
    <property type="protein sequence ID" value="OAV95253.1"/>
    <property type="molecule type" value="Genomic_DNA"/>
</dbReference>
<proteinExistence type="predicted"/>
<feature type="signal peptide" evidence="1">
    <location>
        <begin position="1"/>
        <end position="22"/>
    </location>
</feature>
<dbReference type="VEuPathDB" id="FungiDB:PTTG_26682"/>
<organism evidence="2">
    <name type="scientific">Puccinia triticina (isolate 1-1 / race 1 (BBBD))</name>
    <name type="common">Brown leaf rust fungus</name>
    <dbReference type="NCBI Taxonomy" id="630390"/>
    <lineage>
        <taxon>Eukaryota</taxon>
        <taxon>Fungi</taxon>
        <taxon>Dikarya</taxon>
        <taxon>Basidiomycota</taxon>
        <taxon>Pucciniomycotina</taxon>
        <taxon>Pucciniomycetes</taxon>
        <taxon>Pucciniales</taxon>
        <taxon>Pucciniaceae</taxon>
        <taxon>Puccinia</taxon>
    </lineage>
</organism>
<gene>
    <name evidence="2" type="ORF">PTTG_26682</name>
</gene>
<dbReference type="Proteomes" id="UP000005240">
    <property type="component" value="Unassembled WGS sequence"/>
</dbReference>
<keyword evidence="1" id="KW-0732">Signal</keyword>
<evidence type="ECO:0000313" key="4">
    <source>
        <dbReference type="Proteomes" id="UP000005240"/>
    </source>
</evidence>
<reference evidence="2" key="1">
    <citation type="submission" date="2009-11" db="EMBL/GenBank/DDBJ databases">
        <authorList>
            <consortium name="The Broad Institute Genome Sequencing Platform"/>
            <person name="Ward D."/>
            <person name="Feldgarden M."/>
            <person name="Earl A."/>
            <person name="Young S.K."/>
            <person name="Zeng Q."/>
            <person name="Koehrsen M."/>
            <person name="Alvarado L."/>
            <person name="Berlin A."/>
            <person name="Bochicchio J."/>
            <person name="Borenstein D."/>
            <person name="Chapman S.B."/>
            <person name="Chen Z."/>
            <person name="Engels R."/>
            <person name="Freedman E."/>
            <person name="Gellesch M."/>
            <person name="Goldberg J."/>
            <person name="Griggs A."/>
            <person name="Gujja S."/>
            <person name="Heilman E."/>
            <person name="Heiman D."/>
            <person name="Hepburn T."/>
            <person name="Howarth C."/>
            <person name="Jen D."/>
            <person name="Larson L."/>
            <person name="Lewis B."/>
            <person name="Mehta T."/>
            <person name="Park D."/>
            <person name="Pearson M."/>
            <person name="Roberts A."/>
            <person name="Saif S."/>
            <person name="Shea T."/>
            <person name="Shenoy N."/>
            <person name="Sisk P."/>
            <person name="Stolte C."/>
            <person name="Sykes S."/>
            <person name="Thomson T."/>
            <person name="Walk T."/>
            <person name="White J."/>
            <person name="Yandava C."/>
            <person name="Izard J."/>
            <person name="Baranova O.V."/>
            <person name="Blanton J.M."/>
            <person name="Tanner A.C."/>
            <person name="Dewhirst F.E."/>
            <person name="Haas B."/>
            <person name="Nusbaum C."/>
            <person name="Birren B."/>
        </authorList>
    </citation>
    <scope>NUCLEOTIDE SEQUENCE [LARGE SCALE GENOMIC DNA]</scope>
    <source>
        <strain evidence="2">1-1 BBBD Race 1</strain>
    </source>
</reference>
<sequence length="124" mass="13918">MMMLTYPMVILILTTLLVEVQSCPGDTQLVCFKPIDYNNQDPKVKNVAVQLPTLSGSCINKPQTRDKTENDNSPWRSRCCGNTEVQKLVQPPYDPDKKFTMPKKILVNGRPLDSTDTTKNAICS</sequence>
<evidence type="ECO:0000313" key="2">
    <source>
        <dbReference type="EMBL" id="OAV95253.1"/>
    </source>
</evidence>
<feature type="chain" id="PRO_5008110271" description="Secreted protein" evidence="1">
    <location>
        <begin position="23"/>
        <end position="124"/>
    </location>
</feature>
<reference evidence="3 4" key="3">
    <citation type="journal article" date="2017" name="G3 (Bethesda)">
        <title>Comparative analysis highlights variable genome content of wheat rusts and divergence of the mating loci.</title>
        <authorList>
            <person name="Cuomo C.A."/>
            <person name="Bakkeren G."/>
            <person name="Khalil H.B."/>
            <person name="Panwar V."/>
            <person name="Joly D."/>
            <person name="Linning R."/>
            <person name="Sakthikumar S."/>
            <person name="Song X."/>
            <person name="Adiconis X."/>
            <person name="Fan L."/>
            <person name="Goldberg J.M."/>
            <person name="Levin J.Z."/>
            <person name="Young S."/>
            <person name="Zeng Q."/>
            <person name="Anikster Y."/>
            <person name="Bruce M."/>
            <person name="Wang M."/>
            <person name="Yin C."/>
            <person name="McCallum B."/>
            <person name="Szabo L.J."/>
            <person name="Hulbert S."/>
            <person name="Chen X."/>
            <person name="Fellers J.P."/>
        </authorList>
    </citation>
    <scope>NUCLEOTIDE SEQUENCE</scope>
    <source>
        <strain evidence="4">Isolate 1-1 / race 1 (BBBD)</strain>
        <strain evidence="3">isolate 1-1 / race 1 (BBBD)</strain>
    </source>
</reference>
<accession>A0A180GTF2</accession>
<evidence type="ECO:0008006" key="5">
    <source>
        <dbReference type="Google" id="ProtNLM"/>
    </source>
</evidence>
<evidence type="ECO:0000256" key="1">
    <source>
        <dbReference type="SAM" id="SignalP"/>
    </source>
</evidence>